<evidence type="ECO:0000256" key="1">
    <source>
        <dbReference type="SAM" id="MobiDB-lite"/>
    </source>
</evidence>
<evidence type="ECO:0000259" key="2">
    <source>
        <dbReference type="Pfam" id="PF14530"/>
    </source>
</evidence>
<reference evidence="3 4" key="1">
    <citation type="submission" date="2020-08" db="EMBL/GenBank/DDBJ databases">
        <title>Genomic Encyclopedia of Archaeal and Bacterial Type Strains, Phase II (KMG-II): from individual species to whole genera.</title>
        <authorList>
            <person name="Goeker M."/>
        </authorList>
    </citation>
    <scope>NUCLEOTIDE SEQUENCE [LARGE SCALE GENOMIC DNA]</scope>
    <source>
        <strain evidence="3 4">DSM 43850</strain>
    </source>
</reference>
<organism evidence="3 4">
    <name type="scientific">Kutzneria viridogrisea</name>
    <dbReference type="NCBI Taxonomy" id="47990"/>
    <lineage>
        <taxon>Bacteria</taxon>
        <taxon>Bacillati</taxon>
        <taxon>Actinomycetota</taxon>
        <taxon>Actinomycetes</taxon>
        <taxon>Pseudonocardiales</taxon>
        <taxon>Pseudonocardiaceae</taxon>
        <taxon>Kutzneria</taxon>
    </lineage>
</organism>
<feature type="region of interest" description="Disordered" evidence="1">
    <location>
        <begin position="52"/>
        <end position="77"/>
    </location>
</feature>
<name>A0ABR6BGG8_9PSEU</name>
<feature type="domain" description="DUF4439" evidence="2">
    <location>
        <begin position="17"/>
        <end position="153"/>
    </location>
</feature>
<dbReference type="InterPro" id="IPR029447">
    <property type="entry name" value="DUF4439"/>
</dbReference>
<protein>
    <recommendedName>
        <fullName evidence="2">DUF4439 domain-containing protein</fullName>
    </recommendedName>
</protein>
<dbReference type="SUPFAM" id="SSF47240">
    <property type="entry name" value="Ferritin-like"/>
    <property type="match status" value="1"/>
</dbReference>
<dbReference type="EMBL" id="JACJID010000002">
    <property type="protein sequence ID" value="MBA8925747.1"/>
    <property type="molecule type" value="Genomic_DNA"/>
</dbReference>
<evidence type="ECO:0000313" key="4">
    <source>
        <dbReference type="Proteomes" id="UP000517916"/>
    </source>
</evidence>
<evidence type="ECO:0000313" key="3">
    <source>
        <dbReference type="EMBL" id="MBA8925747.1"/>
    </source>
</evidence>
<keyword evidence="4" id="KW-1185">Reference proteome</keyword>
<dbReference type="Gene3D" id="1.20.1260.10">
    <property type="match status" value="1"/>
</dbReference>
<sequence>MTTPSQSGVLPAETVEALQRALAAEHAAIWVYGLVTAFLPGAQTAAMEQGRLAHTKRRDATAKQLTGAGATPKSSEAAYVTPQPVTNQSSAQAALAVAESDAGAAWRSVLEFTADSAVRGTAVAALTDCAVRATKWRKAGGQTPSAVPLPGQPQ</sequence>
<accession>A0ABR6BGG8</accession>
<dbReference type="RefSeq" id="WP_318296250.1">
    <property type="nucleotide sequence ID" value="NZ_BAAABQ010000059.1"/>
</dbReference>
<dbReference type="CDD" id="cd00657">
    <property type="entry name" value="Ferritin_like"/>
    <property type="match status" value="1"/>
</dbReference>
<comment type="caution">
    <text evidence="3">The sequence shown here is derived from an EMBL/GenBank/DDBJ whole genome shotgun (WGS) entry which is preliminary data.</text>
</comment>
<gene>
    <name evidence="3" type="ORF">BC739_002946</name>
</gene>
<dbReference type="Pfam" id="PF14530">
    <property type="entry name" value="DUF4439"/>
    <property type="match status" value="1"/>
</dbReference>
<dbReference type="InterPro" id="IPR012347">
    <property type="entry name" value="Ferritin-like"/>
</dbReference>
<dbReference type="InterPro" id="IPR009078">
    <property type="entry name" value="Ferritin-like_SF"/>
</dbReference>
<dbReference type="Proteomes" id="UP000517916">
    <property type="component" value="Unassembled WGS sequence"/>
</dbReference>
<proteinExistence type="predicted"/>